<evidence type="ECO:0000313" key="4">
    <source>
        <dbReference type="Proteomes" id="UP001497512"/>
    </source>
</evidence>
<dbReference type="SMART" id="SM00219">
    <property type="entry name" value="TyrKc"/>
    <property type="match status" value="1"/>
</dbReference>
<name>A0ABP0TS96_9BRYO</name>
<feature type="domain" description="Protein kinase" evidence="2">
    <location>
        <begin position="1"/>
        <end position="273"/>
    </location>
</feature>
<dbReference type="PROSITE" id="PS00108">
    <property type="entry name" value="PROTEIN_KINASE_ST"/>
    <property type="match status" value="1"/>
</dbReference>
<dbReference type="InterPro" id="IPR008271">
    <property type="entry name" value="Ser/Thr_kinase_AS"/>
</dbReference>
<dbReference type="Pfam" id="PF07714">
    <property type="entry name" value="PK_Tyr_Ser-Thr"/>
    <property type="match status" value="1"/>
</dbReference>
<dbReference type="InterPro" id="IPR011009">
    <property type="entry name" value="Kinase-like_dom_sf"/>
</dbReference>
<reference evidence="3" key="1">
    <citation type="submission" date="2024-02" db="EMBL/GenBank/DDBJ databases">
        <authorList>
            <consortium name="ELIXIR-Norway"/>
            <consortium name="Elixir Norway"/>
        </authorList>
    </citation>
    <scope>NUCLEOTIDE SEQUENCE</scope>
</reference>
<dbReference type="PANTHER" id="PTHR44329:SF260">
    <property type="entry name" value="PROTEIN KINASE DOMAIN-CONTAINING PROTEIN"/>
    <property type="match status" value="1"/>
</dbReference>
<dbReference type="PANTHER" id="PTHR44329">
    <property type="entry name" value="SERINE/THREONINE-PROTEIN KINASE TNNI3K-RELATED"/>
    <property type="match status" value="1"/>
</dbReference>
<dbReference type="Gene3D" id="1.10.510.10">
    <property type="entry name" value="Transferase(Phosphotransferase) domain 1"/>
    <property type="match status" value="2"/>
</dbReference>
<dbReference type="InterPro" id="IPR020635">
    <property type="entry name" value="Tyr_kinase_cat_dom"/>
</dbReference>
<dbReference type="PROSITE" id="PS50011">
    <property type="entry name" value="PROTEIN_KINASE_DOM"/>
    <property type="match status" value="1"/>
</dbReference>
<evidence type="ECO:0000313" key="3">
    <source>
        <dbReference type="EMBL" id="CAK9203746.1"/>
    </source>
</evidence>
<dbReference type="InterPro" id="IPR051681">
    <property type="entry name" value="Ser/Thr_Kinases-Pseudokinases"/>
</dbReference>
<gene>
    <name evidence="3" type="ORF">CSSPTR1EN2_LOCUS7040</name>
</gene>
<proteinExistence type="predicted"/>
<evidence type="ECO:0000256" key="1">
    <source>
        <dbReference type="SAM" id="MobiDB-lite"/>
    </source>
</evidence>
<organism evidence="3 4">
    <name type="scientific">Sphagnum troendelagicum</name>
    <dbReference type="NCBI Taxonomy" id="128251"/>
    <lineage>
        <taxon>Eukaryota</taxon>
        <taxon>Viridiplantae</taxon>
        <taxon>Streptophyta</taxon>
        <taxon>Embryophyta</taxon>
        <taxon>Bryophyta</taxon>
        <taxon>Sphagnophytina</taxon>
        <taxon>Sphagnopsida</taxon>
        <taxon>Sphagnales</taxon>
        <taxon>Sphagnaceae</taxon>
        <taxon>Sphagnum</taxon>
    </lineage>
</organism>
<dbReference type="InterPro" id="IPR000719">
    <property type="entry name" value="Prot_kinase_dom"/>
</dbReference>
<accession>A0ABP0TS96</accession>
<keyword evidence="4" id="KW-1185">Reference proteome</keyword>
<protein>
    <recommendedName>
        <fullName evidence="2">Protein kinase domain-containing protein</fullName>
    </recommendedName>
</protein>
<dbReference type="Proteomes" id="UP001497512">
    <property type="component" value="Chromosome 14"/>
</dbReference>
<dbReference type="SUPFAM" id="SSF56112">
    <property type="entry name" value="Protein kinase-like (PK-like)"/>
    <property type="match status" value="1"/>
</dbReference>
<dbReference type="InterPro" id="IPR001245">
    <property type="entry name" value="Ser-Thr/Tyr_kinase_cat_dom"/>
</dbReference>
<evidence type="ECO:0000259" key="2">
    <source>
        <dbReference type="PROSITE" id="PS50011"/>
    </source>
</evidence>
<dbReference type="EMBL" id="OZ019906">
    <property type="protein sequence ID" value="CAK9203746.1"/>
    <property type="molecule type" value="Genomic_DNA"/>
</dbReference>
<sequence length="273" mass="30653">MADAHVCSSSGLDKGPNGAGQVTNFVSATRSFRNRELQNDATTRGTVMERMTGDLRTCIDSRMRYLEDGQMPFDSNQTISMMMDIAQGMEDLHRCDLIHADLKASNILVYPVLMEREGEKLDGSQEAALSVIFQAKIGDFDTSDGVVECAQSDYDVVLSGRRPELPAYVNPRMKELLSACWRSEPRERPGWTWIIETLKEELMLHPLFASKLVGQISVQNCMLAEIYPKIHKAPLESTTMESIKAWKAVEMEKVAIRNLFLENTIDISAHGYL</sequence>
<feature type="region of interest" description="Disordered" evidence="1">
    <location>
        <begin position="1"/>
        <end position="20"/>
    </location>
</feature>